<accession>A0ABU6WP83</accession>
<dbReference type="Proteomes" id="UP001341840">
    <property type="component" value="Unassembled WGS sequence"/>
</dbReference>
<organism evidence="2 3">
    <name type="scientific">Stylosanthes scabra</name>
    <dbReference type="NCBI Taxonomy" id="79078"/>
    <lineage>
        <taxon>Eukaryota</taxon>
        <taxon>Viridiplantae</taxon>
        <taxon>Streptophyta</taxon>
        <taxon>Embryophyta</taxon>
        <taxon>Tracheophyta</taxon>
        <taxon>Spermatophyta</taxon>
        <taxon>Magnoliopsida</taxon>
        <taxon>eudicotyledons</taxon>
        <taxon>Gunneridae</taxon>
        <taxon>Pentapetalae</taxon>
        <taxon>rosids</taxon>
        <taxon>fabids</taxon>
        <taxon>Fabales</taxon>
        <taxon>Fabaceae</taxon>
        <taxon>Papilionoideae</taxon>
        <taxon>50 kb inversion clade</taxon>
        <taxon>dalbergioids sensu lato</taxon>
        <taxon>Dalbergieae</taxon>
        <taxon>Pterocarpus clade</taxon>
        <taxon>Stylosanthes</taxon>
    </lineage>
</organism>
<feature type="compositionally biased region" description="Basic and acidic residues" evidence="1">
    <location>
        <begin position="1"/>
        <end position="16"/>
    </location>
</feature>
<gene>
    <name evidence="2" type="ORF">PIB30_078705</name>
</gene>
<feature type="region of interest" description="Disordered" evidence="1">
    <location>
        <begin position="1"/>
        <end position="131"/>
    </location>
</feature>
<dbReference type="EMBL" id="JASCZI010182337">
    <property type="protein sequence ID" value="MED6187682.1"/>
    <property type="molecule type" value="Genomic_DNA"/>
</dbReference>
<name>A0ABU6WP83_9FABA</name>
<evidence type="ECO:0000313" key="2">
    <source>
        <dbReference type="EMBL" id="MED6187682.1"/>
    </source>
</evidence>
<feature type="compositionally biased region" description="Basic and acidic residues" evidence="1">
    <location>
        <begin position="47"/>
        <end position="61"/>
    </location>
</feature>
<evidence type="ECO:0000256" key="1">
    <source>
        <dbReference type="SAM" id="MobiDB-lite"/>
    </source>
</evidence>
<comment type="caution">
    <text evidence="2">The sequence shown here is derived from an EMBL/GenBank/DDBJ whole genome shotgun (WGS) entry which is preliminary data.</text>
</comment>
<feature type="compositionally biased region" description="Basic and acidic residues" evidence="1">
    <location>
        <begin position="70"/>
        <end position="79"/>
    </location>
</feature>
<keyword evidence="3" id="KW-1185">Reference proteome</keyword>
<evidence type="ECO:0000313" key="3">
    <source>
        <dbReference type="Proteomes" id="UP001341840"/>
    </source>
</evidence>
<reference evidence="2 3" key="1">
    <citation type="journal article" date="2023" name="Plants (Basel)">
        <title>Bridging the Gap: Combining Genomics and Transcriptomics Approaches to Understand Stylosanthes scabra, an Orphan Legume from the Brazilian Caatinga.</title>
        <authorList>
            <person name="Ferreira-Neto J.R.C."/>
            <person name="da Silva M.D."/>
            <person name="Binneck E."/>
            <person name="de Melo N.F."/>
            <person name="da Silva R.H."/>
            <person name="de Melo A.L.T.M."/>
            <person name="Pandolfi V."/>
            <person name="Bustamante F.O."/>
            <person name="Brasileiro-Vidal A.C."/>
            <person name="Benko-Iseppon A.M."/>
        </authorList>
    </citation>
    <scope>NUCLEOTIDE SEQUENCE [LARGE SCALE GENOMIC DNA]</scope>
    <source>
        <tissue evidence="2">Leaves</tissue>
    </source>
</reference>
<feature type="non-terminal residue" evidence="2">
    <location>
        <position position="1"/>
    </location>
</feature>
<feature type="compositionally biased region" description="Basic and acidic residues" evidence="1">
    <location>
        <begin position="121"/>
        <end position="131"/>
    </location>
</feature>
<proteinExistence type="predicted"/>
<sequence>NPSEGRDTEAGGERRASSPNKNPQIRDHQLRNPNIKKPQIRNPKISPKSDTKKRGEKERKQPGTTTLLRTPDDCWEGAKRKASSFKISEQPVRTADVNGRTDGDEMASSFKTGTTTSQGRRTREWRRETGA</sequence>
<protein>
    <submittedName>
        <fullName evidence="2">Uncharacterized protein</fullName>
    </submittedName>
</protein>